<feature type="transmembrane region" description="Helical" evidence="12">
    <location>
        <begin position="6"/>
        <end position="24"/>
    </location>
</feature>
<dbReference type="Pfam" id="PF09439">
    <property type="entry name" value="SRPRB"/>
    <property type="match status" value="1"/>
</dbReference>
<keyword evidence="8" id="KW-0342">GTP-binding</keyword>
<keyword evidence="4 12" id="KW-0812">Transmembrane</keyword>
<comment type="caution">
    <text evidence="13">The sequence shown here is derived from an EMBL/GenBank/DDBJ whole genome shotgun (WGS) entry which is preliminary data.</text>
</comment>
<keyword evidence="7 12" id="KW-1133">Transmembrane helix</keyword>
<gene>
    <name evidence="13" type="ORF">FOB64_004079</name>
</gene>
<evidence type="ECO:0000313" key="14">
    <source>
        <dbReference type="Proteomes" id="UP000536275"/>
    </source>
</evidence>
<dbReference type="CDD" id="cd04105">
    <property type="entry name" value="SR_beta"/>
    <property type="match status" value="1"/>
</dbReference>
<keyword evidence="5" id="KW-0547">Nucleotide-binding</keyword>
<sequence length="305" mass="33624">MDAVLISLLTILLGFVLILIIFFIQTGGLKSLVSTTTSKKSSLYHPTFLILGANNSGKTSFFYKLLQLSNDDEIDDKANTTTVAATVSSLEPNVTKINLPISNPSIGKPFQLIDYPGHLKLQKVFERLIIDEITLKNLKGVVYMIDSSSVNINDDTNLESIVKFLYNLFSITERIPNGVDFLIAINKTDLFDSVPVHKIKTKLELEINKLIRHEIENVEKTSGIDDNDNDNGNQNSNGGGGNSSNGDNSDGINGESLRAFWMSVVGSGNFTFDKLEGNVDFVGGSVLKNKISQWENWFDEKVVNP</sequence>
<evidence type="ECO:0000256" key="4">
    <source>
        <dbReference type="ARBA" id="ARBA00022692"/>
    </source>
</evidence>
<dbReference type="PANTHER" id="PTHR45909">
    <property type="entry name" value="ADP-RIBOSYLATION FACTOR-RELATED PROTEIN 1"/>
    <property type="match status" value="1"/>
</dbReference>
<keyword evidence="10 13" id="KW-0675">Receptor</keyword>
<evidence type="ECO:0000256" key="5">
    <source>
        <dbReference type="ARBA" id="ARBA00022741"/>
    </source>
</evidence>
<dbReference type="InterPro" id="IPR019009">
    <property type="entry name" value="SRP_receptor_beta_su"/>
</dbReference>
<dbReference type="GO" id="GO:0005525">
    <property type="term" value="F:GTP binding"/>
    <property type="evidence" value="ECO:0007669"/>
    <property type="project" value="UniProtKB-KW"/>
</dbReference>
<dbReference type="GO" id="GO:0005789">
    <property type="term" value="C:endoplasmic reticulum membrane"/>
    <property type="evidence" value="ECO:0007669"/>
    <property type="project" value="UniProtKB-SubCell"/>
</dbReference>
<evidence type="ECO:0000256" key="11">
    <source>
        <dbReference type="SAM" id="MobiDB-lite"/>
    </source>
</evidence>
<evidence type="ECO:0000313" key="13">
    <source>
        <dbReference type="EMBL" id="KAF6066600.1"/>
    </source>
</evidence>
<evidence type="ECO:0000256" key="6">
    <source>
        <dbReference type="ARBA" id="ARBA00022824"/>
    </source>
</evidence>
<dbReference type="InterPro" id="IPR024156">
    <property type="entry name" value="Small_GTPase_ARF"/>
</dbReference>
<dbReference type="GO" id="GO:0005794">
    <property type="term" value="C:Golgi apparatus"/>
    <property type="evidence" value="ECO:0007669"/>
    <property type="project" value="TreeGrafter"/>
</dbReference>
<dbReference type="Proteomes" id="UP000536275">
    <property type="component" value="Unassembled WGS sequence"/>
</dbReference>
<accession>A0A8H6F1N2</accession>
<keyword evidence="9 12" id="KW-0472">Membrane</keyword>
<feature type="region of interest" description="Disordered" evidence="11">
    <location>
        <begin position="221"/>
        <end position="249"/>
    </location>
</feature>
<evidence type="ECO:0000256" key="10">
    <source>
        <dbReference type="ARBA" id="ARBA00023170"/>
    </source>
</evidence>
<evidence type="ECO:0000256" key="3">
    <source>
        <dbReference type="ARBA" id="ARBA00020256"/>
    </source>
</evidence>
<evidence type="ECO:0000256" key="8">
    <source>
        <dbReference type="ARBA" id="ARBA00023134"/>
    </source>
</evidence>
<dbReference type="Gene3D" id="3.40.50.300">
    <property type="entry name" value="P-loop containing nucleotide triphosphate hydrolases"/>
    <property type="match status" value="1"/>
</dbReference>
<dbReference type="PANTHER" id="PTHR45909:SF1">
    <property type="entry name" value="ADP-RIBOSYLATION FACTOR-RELATED PROTEIN 1"/>
    <property type="match status" value="1"/>
</dbReference>
<evidence type="ECO:0000256" key="9">
    <source>
        <dbReference type="ARBA" id="ARBA00023136"/>
    </source>
</evidence>
<dbReference type="GO" id="GO:0003924">
    <property type="term" value="F:GTPase activity"/>
    <property type="evidence" value="ECO:0007669"/>
    <property type="project" value="TreeGrafter"/>
</dbReference>
<evidence type="ECO:0000256" key="12">
    <source>
        <dbReference type="SAM" id="Phobius"/>
    </source>
</evidence>
<protein>
    <recommendedName>
        <fullName evidence="3">Signal recognition particle receptor subunit beta</fullName>
    </recommendedName>
</protein>
<keyword evidence="6" id="KW-0256">Endoplasmic reticulum</keyword>
<evidence type="ECO:0000256" key="1">
    <source>
        <dbReference type="ARBA" id="ARBA00004389"/>
    </source>
</evidence>
<evidence type="ECO:0000256" key="7">
    <source>
        <dbReference type="ARBA" id="ARBA00022989"/>
    </source>
</evidence>
<comment type="similarity">
    <text evidence="2">Belongs to the SRP receptor beta subunit family.</text>
</comment>
<dbReference type="AlphaFoldDB" id="A0A8H6F1N2"/>
<dbReference type="GO" id="GO:0034067">
    <property type="term" value="P:protein localization to Golgi apparatus"/>
    <property type="evidence" value="ECO:0007669"/>
    <property type="project" value="TreeGrafter"/>
</dbReference>
<name>A0A8H6F1N2_CANAX</name>
<dbReference type="InterPro" id="IPR027417">
    <property type="entry name" value="P-loop_NTPase"/>
</dbReference>
<dbReference type="SMR" id="A0A8H6F1N2"/>
<reference evidence="13 14" key="1">
    <citation type="submission" date="2020-03" db="EMBL/GenBank/DDBJ databases">
        <title>FDA dAtabase for Regulatory Grade micrObial Sequences (FDA-ARGOS): Supporting development and validation of Infectious Disease Dx tests.</title>
        <authorList>
            <person name="Campos J."/>
            <person name="Goldberg B."/>
            <person name="Tallon L."/>
            <person name="Sadzewicz L."/>
            <person name="Vavikolanu K."/>
            <person name="Mehta A."/>
            <person name="Aluvathingal J."/>
            <person name="Nadendla S."/>
            <person name="Nandy P."/>
            <person name="Geyer C."/>
            <person name="Yan Y."/>
            <person name="Sichtig H."/>
        </authorList>
    </citation>
    <scope>NUCLEOTIDE SEQUENCE [LARGE SCALE GENOMIC DNA]</scope>
    <source>
        <strain evidence="13 14">FDAARGOS_656</strain>
    </source>
</reference>
<dbReference type="GO" id="GO:0006886">
    <property type="term" value="P:intracellular protein transport"/>
    <property type="evidence" value="ECO:0007669"/>
    <property type="project" value="TreeGrafter"/>
</dbReference>
<dbReference type="EMBL" id="JABWAD010000055">
    <property type="protein sequence ID" value="KAF6066600.1"/>
    <property type="molecule type" value="Genomic_DNA"/>
</dbReference>
<dbReference type="SUPFAM" id="SSF52540">
    <property type="entry name" value="P-loop containing nucleoside triphosphate hydrolases"/>
    <property type="match status" value="1"/>
</dbReference>
<comment type="subcellular location">
    <subcellularLocation>
        <location evidence="1">Endoplasmic reticulum membrane</location>
        <topology evidence="1">Single-pass membrane protein</topology>
    </subcellularLocation>
</comment>
<organism evidence="13 14">
    <name type="scientific">Candida albicans</name>
    <name type="common">Yeast</name>
    <dbReference type="NCBI Taxonomy" id="5476"/>
    <lineage>
        <taxon>Eukaryota</taxon>
        <taxon>Fungi</taxon>
        <taxon>Dikarya</taxon>
        <taxon>Ascomycota</taxon>
        <taxon>Saccharomycotina</taxon>
        <taxon>Pichiomycetes</taxon>
        <taxon>Debaryomycetaceae</taxon>
        <taxon>Candida/Lodderomyces clade</taxon>
        <taxon>Candida</taxon>
    </lineage>
</organism>
<proteinExistence type="inferred from homology"/>
<dbReference type="GO" id="GO:0043001">
    <property type="term" value="P:Golgi to plasma membrane protein transport"/>
    <property type="evidence" value="ECO:0007669"/>
    <property type="project" value="TreeGrafter"/>
</dbReference>
<evidence type="ECO:0000256" key="2">
    <source>
        <dbReference type="ARBA" id="ARBA00005619"/>
    </source>
</evidence>